<dbReference type="PANTHER" id="PTHR43660:SF1">
    <property type="entry name" value="DIPEPTIDYL CARBOXYPEPTIDASE"/>
    <property type="match status" value="1"/>
</dbReference>
<dbReference type="SUPFAM" id="SSF55486">
    <property type="entry name" value="Metalloproteases ('zincins'), catalytic domain"/>
    <property type="match status" value="1"/>
</dbReference>
<dbReference type="Gene3D" id="1.10.1370.10">
    <property type="entry name" value="Neurolysin, domain 3"/>
    <property type="match status" value="1"/>
</dbReference>
<evidence type="ECO:0000256" key="4">
    <source>
        <dbReference type="ARBA" id="ARBA00022801"/>
    </source>
</evidence>
<dbReference type="PANTHER" id="PTHR43660">
    <property type="entry name" value="DIPEPTIDYL CARBOXYPEPTIDASE"/>
    <property type="match status" value="1"/>
</dbReference>
<evidence type="ECO:0000313" key="9">
    <source>
        <dbReference type="EMBL" id="MCQ0971829.1"/>
    </source>
</evidence>
<keyword evidence="3 7" id="KW-0479">Metal-binding</keyword>
<dbReference type="Proteomes" id="UP001203945">
    <property type="component" value="Unassembled WGS sequence"/>
</dbReference>
<dbReference type="EMBL" id="JAKZEU010000006">
    <property type="protein sequence ID" value="MCQ0971829.1"/>
    <property type="molecule type" value="Genomic_DNA"/>
</dbReference>
<evidence type="ECO:0000256" key="2">
    <source>
        <dbReference type="ARBA" id="ARBA00022670"/>
    </source>
</evidence>
<dbReference type="InterPro" id="IPR001567">
    <property type="entry name" value="Pept_M3A_M3B_dom"/>
</dbReference>
<organism evidence="9 10">
    <name type="scientific">Paracoccus albicereus</name>
    <dbReference type="NCBI Taxonomy" id="2922394"/>
    <lineage>
        <taxon>Bacteria</taxon>
        <taxon>Pseudomonadati</taxon>
        <taxon>Pseudomonadota</taxon>
        <taxon>Alphaproteobacteria</taxon>
        <taxon>Rhodobacterales</taxon>
        <taxon>Paracoccaceae</taxon>
        <taxon>Paracoccus</taxon>
    </lineage>
</organism>
<dbReference type="RefSeq" id="WP_255330837.1">
    <property type="nucleotide sequence ID" value="NZ_JAKZEU010000006.1"/>
</dbReference>
<dbReference type="CDD" id="cd06456">
    <property type="entry name" value="M3A_DCP"/>
    <property type="match status" value="1"/>
</dbReference>
<comment type="cofactor">
    <cofactor evidence="7">
        <name>Zn(2+)</name>
        <dbReference type="ChEBI" id="CHEBI:29105"/>
    </cofactor>
    <text evidence="7">Binds 1 zinc ion.</text>
</comment>
<protein>
    <submittedName>
        <fullName evidence="9">M3 family metallopeptidase</fullName>
    </submittedName>
</protein>
<keyword evidence="4 7" id="KW-0378">Hydrolase</keyword>
<evidence type="ECO:0000313" key="10">
    <source>
        <dbReference type="Proteomes" id="UP001203945"/>
    </source>
</evidence>
<keyword evidence="10" id="KW-1185">Reference proteome</keyword>
<dbReference type="InterPro" id="IPR024077">
    <property type="entry name" value="Neurolysin/TOP_dom2"/>
</dbReference>
<keyword evidence="2 7" id="KW-0645">Protease</keyword>
<reference evidence="9 10" key="1">
    <citation type="submission" date="2022-03" db="EMBL/GenBank/DDBJ databases">
        <authorList>
            <person name="He Y."/>
        </authorList>
    </citation>
    <scope>NUCLEOTIDE SEQUENCE [LARGE SCALE GENOMIC DNA]</scope>
    <source>
        <strain evidence="9 10">TK19116</strain>
    </source>
</reference>
<dbReference type="Gene3D" id="1.10.1370.40">
    <property type="match status" value="1"/>
</dbReference>
<evidence type="ECO:0000259" key="8">
    <source>
        <dbReference type="Pfam" id="PF01432"/>
    </source>
</evidence>
<comment type="similarity">
    <text evidence="1 7">Belongs to the peptidase M3 family.</text>
</comment>
<proteinExistence type="inferred from homology"/>
<dbReference type="InterPro" id="IPR045090">
    <property type="entry name" value="Pept_M3A_M3B"/>
</dbReference>
<keyword evidence="5 7" id="KW-0862">Zinc</keyword>
<comment type="caution">
    <text evidence="9">The sequence shown here is derived from an EMBL/GenBank/DDBJ whole genome shotgun (WGS) entry which is preliminary data.</text>
</comment>
<evidence type="ECO:0000256" key="1">
    <source>
        <dbReference type="ARBA" id="ARBA00006040"/>
    </source>
</evidence>
<name>A0ABT1MUL6_9RHOB</name>
<sequence>MNPELTQWSGPHGLPRFDLIEDADFAPAFETELARAEAAVEAIASSPTSPTFENTIAAMEMAEEGLNRVLAVFYTLAGTDSNPARQELERDFAPKLAAYGSKVGMDPRLYDRVAQVAEHLERLEPEDRRVTELALRDLKRSGAGLGTDARKRMAEIRGRLAVLTTQFSQNVLTDERDYVLPVPDSGLSGLPAWLVASMRAAARERGLTGQVITLNRSLIVPFLEHASDRALRETAFTAWTRRGSGEGAGGEETNNLPILTEILALRHERAQLLGYADFASYKLEPEMAGDAEKVRALLTEVWEAAMRRASDDEAKLTEMLHGDGINGALEAWDWRYYAERRRKAEHDLDDSAVKPYLTLDAMIGAVFDTAHRLFGLEFDPINAALWRPDVRAWTITRDGKPMATFIGDFFARPGKRSGAWCSSLQVQHKLGGPDDARPAPGGGQRAIVVNVCNFTPPDEPGEPAFLSWNDAHTLFHEFGHALHHILSDVTWPSISGTSVARDFVELPSQLYEHWLEQPQVLDAHARHYETGEALPEDLRKRIVAADRAQQGFATTEYLQSALVDLDFHSGEPPADPLARQRALQDRLGAPAAIPMRHGTPHFSHVFSGDGYSSGYYSYLWSEVMDADAFAAFEEAGDIFDPKTAKRLEDTILSRGGSAPADELWTRFRERMPGVDALLKGRGLN</sequence>
<evidence type="ECO:0000256" key="6">
    <source>
        <dbReference type="ARBA" id="ARBA00023049"/>
    </source>
</evidence>
<accession>A0ABT1MUL6</accession>
<evidence type="ECO:0000256" key="5">
    <source>
        <dbReference type="ARBA" id="ARBA00022833"/>
    </source>
</evidence>
<evidence type="ECO:0000256" key="3">
    <source>
        <dbReference type="ARBA" id="ARBA00022723"/>
    </source>
</evidence>
<feature type="domain" description="Peptidase M3A/M3B catalytic" evidence="8">
    <location>
        <begin position="223"/>
        <end position="682"/>
    </location>
</feature>
<dbReference type="InterPro" id="IPR034005">
    <property type="entry name" value="M3A_DCP"/>
</dbReference>
<dbReference type="InterPro" id="IPR024079">
    <property type="entry name" value="MetalloPept_cat_dom_sf"/>
</dbReference>
<evidence type="ECO:0000256" key="7">
    <source>
        <dbReference type="RuleBase" id="RU003435"/>
    </source>
</evidence>
<gene>
    <name evidence="9" type="ORF">MLD63_15515</name>
</gene>
<dbReference type="Pfam" id="PF01432">
    <property type="entry name" value="Peptidase_M3"/>
    <property type="match status" value="1"/>
</dbReference>
<dbReference type="Gene3D" id="3.40.390.10">
    <property type="entry name" value="Collagenase (Catalytic Domain)"/>
    <property type="match status" value="1"/>
</dbReference>
<keyword evidence="6 7" id="KW-0482">Metalloprotease</keyword>